<evidence type="ECO:0000256" key="2">
    <source>
        <dbReference type="SAM" id="Phobius"/>
    </source>
</evidence>
<feature type="compositionally biased region" description="Basic and acidic residues" evidence="1">
    <location>
        <begin position="351"/>
        <end position="365"/>
    </location>
</feature>
<evidence type="ECO:0000256" key="1">
    <source>
        <dbReference type="SAM" id="MobiDB-lite"/>
    </source>
</evidence>
<evidence type="ECO:0000313" key="3">
    <source>
        <dbReference type="EMBL" id="CAJ1406451.1"/>
    </source>
</evidence>
<keyword evidence="4" id="KW-1185">Reference proteome</keyword>
<dbReference type="Proteomes" id="UP001178507">
    <property type="component" value="Unassembled WGS sequence"/>
</dbReference>
<dbReference type="InterPro" id="IPR035897">
    <property type="entry name" value="Toll_tir_struct_dom_sf"/>
</dbReference>
<feature type="compositionally biased region" description="Basic and acidic residues" evidence="1">
    <location>
        <begin position="25"/>
        <end position="54"/>
    </location>
</feature>
<organism evidence="3 4">
    <name type="scientific">Effrenium voratum</name>
    <dbReference type="NCBI Taxonomy" id="2562239"/>
    <lineage>
        <taxon>Eukaryota</taxon>
        <taxon>Sar</taxon>
        <taxon>Alveolata</taxon>
        <taxon>Dinophyceae</taxon>
        <taxon>Suessiales</taxon>
        <taxon>Symbiodiniaceae</taxon>
        <taxon>Effrenium</taxon>
    </lineage>
</organism>
<feature type="transmembrane region" description="Helical" evidence="2">
    <location>
        <begin position="805"/>
        <end position="825"/>
    </location>
</feature>
<feature type="transmembrane region" description="Helical" evidence="2">
    <location>
        <begin position="837"/>
        <end position="856"/>
    </location>
</feature>
<feature type="compositionally biased region" description="Basic residues" evidence="1">
    <location>
        <begin position="1"/>
        <end position="11"/>
    </location>
</feature>
<feature type="region of interest" description="Disordered" evidence="1">
    <location>
        <begin position="1"/>
        <end position="267"/>
    </location>
</feature>
<dbReference type="AlphaFoldDB" id="A0AA36JIY3"/>
<feature type="compositionally biased region" description="Low complexity" evidence="1">
    <location>
        <begin position="168"/>
        <end position="180"/>
    </location>
</feature>
<keyword evidence="2" id="KW-0812">Transmembrane</keyword>
<evidence type="ECO:0000313" key="4">
    <source>
        <dbReference type="Proteomes" id="UP001178507"/>
    </source>
</evidence>
<dbReference type="EMBL" id="CAUJNA010003631">
    <property type="protein sequence ID" value="CAJ1406451.1"/>
    <property type="molecule type" value="Genomic_DNA"/>
</dbReference>
<accession>A0AA36JIY3</accession>
<protein>
    <submittedName>
        <fullName evidence="3">Uncharacterized protein</fullName>
    </submittedName>
</protein>
<gene>
    <name evidence="3" type="ORF">EVOR1521_LOCUS28413</name>
</gene>
<sequence>MGGFKGRHGRPKLWGGGPSRRGLHARREAWPGEGHSRGESDRRGQKDWKSERGQRGPRPRPRPERGEAPWASKRRRDRGRFRGEKRDPGARKEPKEKRTGANSIPVNWKPPQAEEQPQGVTAKSAPPRKPSPVGPAGRGTPIPAWKTKQEGPALAALPAPDFSSTSRPSGAVPAPAGHGAHSSDRRGHPPPSIPSDPRREDRRRALGRVARRVSRSRSKRPYERQGESSRGWRRPDRKGASGKGREREGRRLAPEPRRSGHEEVREDPDLIECSLHQKLRRWDKIEEKERKWVCIASCPCIVWVGGEDLEPLRRALQSRGEEHLLEGFEVRPETAVPALHAPSSSLAGAERQAEPAPTREEDRLEQPQAAMSSIYTGSDVDNDEVAEEVLEHHEHVYLEDDRLHPFGPSPMGLENLVAFMASMDVTRKGVLRGAPAGRVLRNLWPILTRRVDNETAFQVSKSVVRIKEFWSHSWHGSTWRKVLTLLVVKNGLAALISSLFFALLFALLFGFGLLPAYGAGVETEDEGERVFSSVWALSAGLVSGCLTLIFWRPQSSIFLDRVCIDQRSSKAKAEGTLNIGAFLKNSEAMLVLWDSSYVERLWCIFELAAYLKSHEEAEVVLAVVPFDDQIVGSIVLTVLGTSGFYFAGGQFRNFYQEVGTMKAQMKEFRTHKAKAWCCSVNHLDEKGDPMLCDRVIVTKCISAWFGSEKQFEVVVQSKVMHSVLQRLEGMRAFPYLWLVGSFAPIAWGMMDAVAAQLRYGHFQPSMSFTINGANWWLCSMPCLFVFWMTLIQRCHKKSNAKWKEVLVNLAIMLAMSTLFLAFFGVTRAVSALVEDKVLGQVILLVLMAIVTALTFGSQCRRKPVVINPASSEK</sequence>
<proteinExistence type="predicted"/>
<name>A0AA36JIY3_9DINO</name>
<feature type="transmembrane region" description="Helical" evidence="2">
    <location>
        <begin position="735"/>
        <end position="754"/>
    </location>
</feature>
<keyword evidence="2" id="KW-0472">Membrane</keyword>
<feature type="compositionally biased region" description="Basic and acidic residues" evidence="1">
    <location>
        <begin position="233"/>
        <end position="267"/>
    </location>
</feature>
<feature type="transmembrane region" description="Helical" evidence="2">
    <location>
        <begin position="534"/>
        <end position="551"/>
    </location>
</feature>
<reference evidence="3" key="1">
    <citation type="submission" date="2023-08" db="EMBL/GenBank/DDBJ databases">
        <authorList>
            <person name="Chen Y."/>
            <person name="Shah S."/>
            <person name="Dougan E. K."/>
            <person name="Thang M."/>
            <person name="Chan C."/>
        </authorList>
    </citation>
    <scope>NUCLEOTIDE SEQUENCE</scope>
</reference>
<feature type="transmembrane region" description="Helical" evidence="2">
    <location>
        <begin position="491"/>
        <end position="514"/>
    </location>
</feature>
<feature type="transmembrane region" description="Helical" evidence="2">
    <location>
        <begin position="774"/>
        <end position="793"/>
    </location>
</feature>
<feature type="compositionally biased region" description="Basic residues" evidence="1">
    <location>
        <begin position="205"/>
        <end position="219"/>
    </location>
</feature>
<feature type="compositionally biased region" description="Basic and acidic residues" evidence="1">
    <location>
        <begin position="80"/>
        <end position="99"/>
    </location>
</feature>
<dbReference type="Gene3D" id="3.40.50.10140">
    <property type="entry name" value="Toll/interleukin-1 receptor homology (TIR) domain"/>
    <property type="match status" value="1"/>
</dbReference>
<comment type="caution">
    <text evidence="3">The sequence shown here is derived from an EMBL/GenBank/DDBJ whole genome shotgun (WGS) entry which is preliminary data.</text>
</comment>
<feature type="region of interest" description="Disordered" evidence="1">
    <location>
        <begin position="340"/>
        <end position="367"/>
    </location>
</feature>
<keyword evidence="2" id="KW-1133">Transmembrane helix</keyword>
<dbReference type="SUPFAM" id="SSF52200">
    <property type="entry name" value="Toll/Interleukin receptor TIR domain"/>
    <property type="match status" value="1"/>
</dbReference>